<dbReference type="STRING" id="309801.trd_0777"/>
<reference evidence="4 5" key="1">
    <citation type="journal article" date="2009" name="PLoS ONE">
        <title>Complete genome sequence of the aerobic CO-oxidizing thermophile Thermomicrobium roseum.</title>
        <authorList>
            <person name="Wu D."/>
            <person name="Raymond J."/>
            <person name="Wu M."/>
            <person name="Chatterji S."/>
            <person name="Ren Q."/>
            <person name="Graham J.E."/>
            <person name="Bryant D.A."/>
            <person name="Robb F."/>
            <person name="Colman A."/>
            <person name="Tallon L.J."/>
            <person name="Badger J.H."/>
            <person name="Madupu R."/>
            <person name="Ward N.L."/>
            <person name="Eisen J.A."/>
        </authorList>
    </citation>
    <scope>NUCLEOTIDE SEQUENCE [LARGE SCALE GENOMIC DNA]</scope>
    <source>
        <strain evidence="5">ATCC 27502 / DSM 5159 / P-2</strain>
    </source>
</reference>
<evidence type="ECO:0000313" key="5">
    <source>
        <dbReference type="Proteomes" id="UP000000447"/>
    </source>
</evidence>
<dbReference type="GO" id="GO:0005737">
    <property type="term" value="C:cytoplasm"/>
    <property type="evidence" value="ECO:0007669"/>
    <property type="project" value="UniProtKB-SubCell"/>
</dbReference>
<gene>
    <name evidence="4" type="ordered locus">trd_0777</name>
</gene>
<feature type="transmembrane region" description="Helical" evidence="3">
    <location>
        <begin position="16"/>
        <end position="39"/>
    </location>
</feature>
<keyword evidence="1 2" id="KW-0963">Cytoplasm</keyword>
<evidence type="ECO:0000313" key="4">
    <source>
        <dbReference type="EMBL" id="ACM05260.1"/>
    </source>
</evidence>
<organism evidence="4 5">
    <name type="scientific">Thermomicrobium roseum (strain ATCC 27502 / DSM 5159 / P-2)</name>
    <dbReference type="NCBI Taxonomy" id="309801"/>
    <lineage>
        <taxon>Bacteria</taxon>
        <taxon>Pseudomonadati</taxon>
        <taxon>Thermomicrobiota</taxon>
        <taxon>Thermomicrobia</taxon>
        <taxon>Thermomicrobiales</taxon>
        <taxon>Thermomicrobiaceae</taxon>
        <taxon>Thermomicrobium</taxon>
    </lineage>
</organism>
<dbReference type="InterPro" id="IPR002882">
    <property type="entry name" value="CofD"/>
</dbReference>
<dbReference type="KEGG" id="tro:trd_0777"/>
<dbReference type="PANTHER" id="PTHR30135">
    <property type="entry name" value="UNCHARACTERIZED PROTEIN YVCK-RELATED"/>
    <property type="match status" value="1"/>
</dbReference>
<dbReference type="OrthoDB" id="9783842at2"/>
<proteinExistence type="inferred from homology"/>
<dbReference type="PANTHER" id="PTHR30135:SF3">
    <property type="entry name" value="GLUCONEOGENESIS FACTOR-RELATED"/>
    <property type="match status" value="1"/>
</dbReference>
<dbReference type="NCBIfam" id="TIGR01826">
    <property type="entry name" value="CofD_related"/>
    <property type="match status" value="1"/>
</dbReference>
<dbReference type="CDD" id="cd07187">
    <property type="entry name" value="YvcK_like"/>
    <property type="match status" value="1"/>
</dbReference>
<protein>
    <recommendedName>
        <fullName evidence="2">Putative gluconeogenesis factor</fullName>
    </recommendedName>
</protein>
<dbReference type="GO" id="GO:0043743">
    <property type="term" value="F:LPPG:FO 2-phospho-L-lactate transferase activity"/>
    <property type="evidence" value="ECO:0007669"/>
    <property type="project" value="InterPro"/>
</dbReference>
<comment type="similarity">
    <text evidence="2">Belongs to the gluconeogenesis factor family.</text>
</comment>
<dbReference type="Gene3D" id="3.40.50.10680">
    <property type="entry name" value="CofD-like domains"/>
    <property type="match status" value="1"/>
</dbReference>
<name>B9KZ64_THERP</name>
<dbReference type="Proteomes" id="UP000000447">
    <property type="component" value="Chromosome"/>
</dbReference>
<evidence type="ECO:0000256" key="1">
    <source>
        <dbReference type="ARBA" id="ARBA00022490"/>
    </source>
</evidence>
<keyword evidence="3" id="KW-0472">Membrane</keyword>
<keyword evidence="3" id="KW-0812">Transmembrane</keyword>
<dbReference type="SUPFAM" id="SSF142338">
    <property type="entry name" value="CofD-like"/>
    <property type="match status" value="1"/>
</dbReference>
<sequence>MKLRTWLRPGMFVKRWILLLALGVVTTSLGLAMGLAWIYRNYDFPQRVSGLVRAVTLQFIPHPYRELLMITVGSTLIVLGFWQLSRSLLAPFLDQRVDKRGLAEIIHAHRFGPQEPEFHIVAIGGGTGLSTLLRGLKAHNVAITAIVTMGDDGGSSGRLRQDFNIPPPGDIRNCLVALADAEPLMSELFQFRFPEVGSPLDGHNFGNLFIAAMTHVTGSFERAVAESSRVLAVRGRVMPSTLENITVCAEFADGHVVRGESAIGRERGKIQRIFLDPERPQAYEPALLAILSADLIVLGPGSLFTSVIPNLLVEGIVQSIRLSSALKVFVCNVTTQRGETDGFSVVDHLQALERHAGGPLVDCLLVNSNLEPTRRLAASGVFGVRLDGLHQLAERIHVVLQDVINPEQPWRHDPTKLAAALLELARAAKRGHEFAGGYRELVGLVGKEAGRVSVEAIAQKRG</sequence>
<dbReference type="RefSeq" id="WP_012642163.1">
    <property type="nucleotide sequence ID" value="NC_011959.1"/>
</dbReference>
<keyword evidence="3" id="KW-1133">Transmembrane helix</keyword>
<dbReference type="Pfam" id="PF01933">
    <property type="entry name" value="CofD"/>
    <property type="match status" value="1"/>
</dbReference>
<dbReference type="HOGENOM" id="CLU_044041_0_0_0"/>
<dbReference type="InterPro" id="IPR010119">
    <property type="entry name" value="Gluconeogen_factor"/>
</dbReference>
<dbReference type="eggNOG" id="COG0391">
    <property type="taxonomic scope" value="Bacteria"/>
</dbReference>
<accession>B9KZ64</accession>
<comment type="subcellular location">
    <subcellularLocation>
        <location evidence="2">Cytoplasm</location>
    </subcellularLocation>
</comment>
<comment type="function">
    <text evidence="2">Required for morphogenesis under gluconeogenic growth conditions.</text>
</comment>
<keyword evidence="5" id="KW-1185">Reference proteome</keyword>
<dbReference type="HAMAP" id="MF_00973">
    <property type="entry name" value="Gluconeogen_factor"/>
    <property type="match status" value="1"/>
</dbReference>
<dbReference type="AlphaFoldDB" id="B9KZ64"/>
<dbReference type="GO" id="GO:0008360">
    <property type="term" value="P:regulation of cell shape"/>
    <property type="evidence" value="ECO:0007669"/>
    <property type="project" value="UniProtKB-UniRule"/>
</dbReference>
<evidence type="ECO:0000256" key="2">
    <source>
        <dbReference type="HAMAP-Rule" id="MF_00973"/>
    </source>
</evidence>
<dbReference type="InterPro" id="IPR038136">
    <property type="entry name" value="CofD-like_dom_sf"/>
</dbReference>
<dbReference type="EMBL" id="CP001275">
    <property type="protein sequence ID" value="ACM05260.1"/>
    <property type="molecule type" value="Genomic_DNA"/>
</dbReference>
<evidence type="ECO:0000256" key="3">
    <source>
        <dbReference type="SAM" id="Phobius"/>
    </source>
</evidence>